<dbReference type="InterPro" id="IPR011330">
    <property type="entry name" value="Glyco_hydro/deAcase_b/a-brl"/>
</dbReference>
<gene>
    <name evidence="1" type="ORF">SMN809_LOCUS23366</name>
</gene>
<reference evidence="1" key="1">
    <citation type="submission" date="2021-02" db="EMBL/GenBank/DDBJ databases">
        <authorList>
            <person name="Nowell W R."/>
        </authorList>
    </citation>
    <scope>NUCLEOTIDE SEQUENCE</scope>
</reference>
<protein>
    <submittedName>
        <fullName evidence="1">Uncharacterized protein</fullName>
    </submittedName>
</protein>
<dbReference type="EMBL" id="CAJOBI010024414">
    <property type="protein sequence ID" value="CAF4236264.1"/>
    <property type="molecule type" value="Genomic_DNA"/>
</dbReference>
<evidence type="ECO:0000313" key="1">
    <source>
        <dbReference type="EMBL" id="CAF4236264.1"/>
    </source>
</evidence>
<dbReference type="Proteomes" id="UP000676336">
    <property type="component" value="Unassembled WGS sequence"/>
</dbReference>
<feature type="non-terminal residue" evidence="1">
    <location>
        <position position="35"/>
    </location>
</feature>
<accession>A0A8S2T2F0</accession>
<dbReference type="Gene3D" id="3.20.110.10">
    <property type="entry name" value="Glycoside hydrolase 38, N terminal domain"/>
    <property type="match status" value="1"/>
</dbReference>
<sequence length="35" mass="4222">MGFDGLFFARLDYQDDEQRNNTKTREMVWKGSDHL</sequence>
<dbReference type="GO" id="GO:0005975">
    <property type="term" value="P:carbohydrate metabolic process"/>
    <property type="evidence" value="ECO:0007669"/>
    <property type="project" value="InterPro"/>
</dbReference>
<dbReference type="AlphaFoldDB" id="A0A8S2T2F0"/>
<dbReference type="InterPro" id="IPR027291">
    <property type="entry name" value="Glyco_hydro_38_N_sf"/>
</dbReference>
<evidence type="ECO:0000313" key="2">
    <source>
        <dbReference type="Proteomes" id="UP000676336"/>
    </source>
</evidence>
<comment type="caution">
    <text evidence="1">The sequence shown here is derived from an EMBL/GenBank/DDBJ whole genome shotgun (WGS) entry which is preliminary data.</text>
</comment>
<name>A0A8S2T2F0_9BILA</name>
<dbReference type="SUPFAM" id="SSF88713">
    <property type="entry name" value="Glycoside hydrolase/deacetylase"/>
    <property type="match status" value="1"/>
</dbReference>
<proteinExistence type="predicted"/>
<organism evidence="1 2">
    <name type="scientific">Rotaria magnacalcarata</name>
    <dbReference type="NCBI Taxonomy" id="392030"/>
    <lineage>
        <taxon>Eukaryota</taxon>
        <taxon>Metazoa</taxon>
        <taxon>Spiralia</taxon>
        <taxon>Gnathifera</taxon>
        <taxon>Rotifera</taxon>
        <taxon>Eurotatoria</taxon>
        <taxon>Bdelloidea</taxon>
        <taxon>Philodinida</taxon>
        <taxon>Philodinidae</taxon>
        <taxon>Rotaria</taxon>
    </lineage>
</organism>